<organism evidence="2 3">
    <name type="scientific">Pseudonocardia bannensis</name>
    <dbReference type="NCBI Taxonomy" id="630973"/>
    <lineage>
        <taxon>Bacteria</taxon>
        <taxon>Bacillati</taxon>
        <taxon>Actinomycetota</taxon>
        <taxon>Actinomycetes</taxon>
        <taxon>Pseudonocardiales</taxon>
        <taxon>Pseudonocardiaceae</taxon>
        <taxon>Pseudonocardia</taxon>
    </lineage>
</organism>
<keyword evidence="1" id="KW-1133">Transmembrane helix</keyword>
<comment type="caution">
    <text evidence="2">The sequence shown here is derived from an EMBL/GenBank/DDBJ whole genome shotgun (WGS) entry which is preliminary data.</text>
</comment>
<keyword evidence="1" id="KW-0812">Transmembrane</keyword>
<dbReference type="Proteomes" id="UP000586918">
    <property type="component" value="Unassembled WGS sequence"/>
</dbReference>
<dbReference type="RefSeq" id="WP_211170747.1">
    <property type="nucleotide sequence ID" value="NZ_JAAXKZ010000207.1"/>
</dbReference>
<feature type="transmembrane region" description="Helical" evidence="1">
    <location>
        <begin position="7"/>
        <end position="29"/>
    </location>
</feature>
<keyword evidence="1" id="KW-0472">Membrane</keyword>
<feature type="transmembrane region" description="Helical" evidence="1">
    <location>
        <begin position="35"/>
        <end position="53"/>
    </location>
</feature>
<evidence type="ECO:0000313" key="2">
    <source>
        <dbReference type="EMBL" id="NMH95544.1"/>
    </source>
</evidence>
<protein>
    <submittedName>
        <fullName evidence="2">Uncharacterized protein</fullName>
    </submittedName>
</protein>
<dbReference type="AlphaFoldDB" id="A0A848DTL4"/>
<accession>A0A848DTL4</accession>
<gene>
    <name evidence="2" type="ORF">HF519_29185</name>
</gene>
<name>A0A848DTL4_9PSEU</name>
<feature type="non-terminal residue" evidence="2">
    <location>
        <position position="1"/>
    </location>
</feature>
<sequence length="111" mass="11710">GGLGALVLAIGKWVLIVLGIAVAAAVTIFVLLPGLAYLVELAIVGALIGWRKLTGRPWTVRAREDRDAPNVREWQVSGWAGTDRVGAEVADALARGVEPRPRDAEPLLPPG</sequence>
<evidence type="ECO:0000313" key="3">
    <source>
        <dbReference type="Proteomes" id="UP000586918"/>
    </source>
</evidence>
<reference evidence="2 3" key="1">
    <citation type="submission" date="2020-04" db="EMBL/GenBank/DDBJ databases">
        <authorList>
            <person name="Klaysubun C."/>
            <person name="Duangmal K."/>
            <person name="Lipun K."/>
        </authorList>
    </citation>
    <scope>NUCLEOTIDE SEQUENCE [LARGE SCALE GENOMIC DNA]</scope>
    <source>
        <strain evidence="2 3">DSM 45300</strain>
    </source>
</reference>
<evidence type="ECO:0000256" key="1">
    <source>
        <dbReference type="SAM" id="Phobius"/>
    </source>
</evidence>
<keyword evidence="3" id="KW-1185">Reference proteome</keyword>
<proteinExistence type="predicted"/>
<dbReference type="EMBL" id="JAAXKZ010000207">
    <property type="protein sequence ID" value="NMH95544.1"/>
    <property type="molecule type" value="Genomic_DNA"/>
</dbReference>